<evidence type="ECO:0008006" key="3">
    <source>
        <dbReference type="Google" id="ProtNLM"/>
    </source>
</evidence>
<sequence>MTGKVLNYYAGGNTGRGFYNLFNSNLKGLDRLFILKGGPGTGKSSLMKRLAAEWGQKGYSIELIHCSSDNDSIDGIIIPSLKVGVVDGTAPHVIEPLAPGAIEEYINLGRAWNSELLIQHRKEIVGIQKKISEKFQCAYDSFAEGLKEHDDLEEIYIKEMSYEKANQVALELIEKIFSDQVSEKEAIVRDRFLGAATPKGAVDFIANLTDGLTKRYFIKGRAGTGKSTLLKKIAAVSEERGFDTEIYHCGFDPNSLDMVIIRELGVAIFDSTDPHEYFPDREGDEIVDLYLAAVTPGTDEKYSIEIKEVHKRYKDKMKEGTAYLAEAKALHDELEQYYIEAMDYAIVDEIYEEVNAGIQKLEQ</sequence>
<dbReference type="Proteomes" id="UP000233440">
    <property type="component" value="Unassembled WGS sequence"/>
</dbReference>
<dbReference type="CDD" id="cd00882">
    <property type="entry name" value="Ras_like_GTPase"/>
    <property type="match status" value="1"/>
</dbReference>
<keyword evidence="2" id="KW-1185">Reference proteome</keyword>
<comment type="caution">
    <text evidence="1">The sequence shown here is derived from an EMBL/GenBank/DDBJ whole genome shotgun (WGS) entry which is preliminary data.</text>
</comment>
<dbReference type="OrthoDB" id="9781752at2"/>
<protein>
    <recommendedName>
        <fullName evidence="3">ATPase</fullName>
    </recommendedName>
</protein>
<dbReference type="AlphaFoldDB" id="A0A2N3LJI1"/>
<gene>
    <name evidence="1" type="ORF">CWO92_12025</name>
</gene>
<dbReference type="EMBL" id="PIQO01000008">
    <property type="protein sequence ID" value="PKR84756.1"/>
    <property type="molecule type" value="Genomic_DNA"/>
</dbReference>
<dbReference type="InterPro" id="IPR027417">
    <property type="entry name" value="P-loop_NTPase"/>
</dbReference>
<dbReference type="RefSeq" id="WP_101354461.1">
    <property type="nucleotide sequence ID" value="NZ_PIQO01000008.1"/>
</dbReference>
<name>A0A2N3LJI1_9BACI</name>
<proteinExistence type="predicted"/>
<accession>A0A2N3LJI1</accession>
<dbReference type="Gene3D" id="3.40.50.300">
    <property type="entry name" value="P-loop containing nucleotide triphosphate hydrolases"/>
    <property type="match status" value="1"/>
</dbReference>
<evidence type="ECO:0000313" key="1">
    <source>
        <dbReference type="EMBL" id="PKR84756.1"/>
    </source>
</evidence>
<organism evidence="1 2">
    <name type="scientific">Heyndrickxia camelliae</name>
    <dbReference type="NCBI Taxonomy" id="1707093"/>
    <lineage>
        <taxon>Bacteria</taxon>
        <taxon>Bacillati</taxon>
        <taxon>Bacillota</taxon>
        <taxon>Bacilli</taxon>
        <taxon>Bacillales</taxon>
        <taxon>Bacillaceae</taxon>
        <taxon>Heyndrickxia</taxon>
    </lineage>
</organism>
<reference evidence="1 2" key="1">
    <citation type="submission" date="2017-11" db="EMBL/GenBank/DDBJ databases">
        <title>Bacillus camelliae sp. nov., isolated from pu'er tea.</title>
        <authorList>
            <person name="Niu L."/>
        </authorList>
    </citation>
    <scope>NUCLEOTIDE SEQUENCE [LARGE SCALE GENOMIC DNA]</scope>
    <source>
        <strain evidence="1 2">7578-1</strain>
    </source>
</reference>
<dbReference type="SUPFAM" id="SSF52540">
    <property type="entry name" value="P-loop containing nucleoside triphosphate hydrolases"/>
    <property type="match status" value="2"/>
</dbReference>
<evidence type="ECO:0000313" key="2">
    <source>
        <dbReference type="Proteomes" id="UP000233440"/>
    </source>
</evidence>